<reference evidence="3 4" key="1">
    <citation type="submission" date="2016-10" db="EMBL/GenBank/DDBJ databases">
        <authorList>
            <person name="de Groot N.N."/>
        </authorList>
    </citation>
    <scope>NUCLEOTIDE SEQUENCE [LARGE SCALE GENOMIC DNA]</scope>
    <source>
        <strain evidence="3 4">CGMCC 1.10228</strain>
    </source>
</reference>
<evidence type="ECO:0000313" key="4">
    <source>
        <dbReference type="Proteomes" id="UP000198854"/>
    </source>
</evidence>
<evidence type="ECO:0000259" key="2">
    <source>
        <dbReference type="Pfam" id="PF14467"/>
    </source>
</evidence>
<gene>
    <name evidence="3" type="ORF">SAMN04488136_14428</name>
</gene>
<dbReference type="Gene3D" id="2.60.40.3340">
    <property type="entry name" value="Domain of unknown function DUF4426"/>
    <property type="match status" value="1"/>
</dbReference>
<dbReference type="InterPro" id="IPR025218">
    <property type="entry name" value="DUF4426"/>
</dbReference>
<evidence type="ECO:0000313" key="3">
    <source>
        <dbReference type="EMBL" id="SDI01084.1"/>
    </source>
</evidence>
<protein>
    <recommendedName>
        <fullName evidence="2">DUF4426 domain-containing protein</fullName>
    </recommendedName>
</protein>
<dbReference type="STRING" id="861298.SAMN04488136_14428"/>
<dbReference type="EMBL" id="FNDD01000044">
    <property type="protein sequence ID" value="SDI01084.1"/>
    <property type="molecule type" value="Genomic_DNA"/>
</dbReference>
<feature type="domain" description="DUF4426" evidence="2">
    <location>
        <begin position="25"/>
        <end position="144"/>
    </location>
</feature>
<dbReference type="AlphaFoldDB" id="A0A1G8H371"/>
<keyword evidence="1" id="KW-0732">Signal</keyword>
<feature type="chain" id="PRO_5011735742" description="DUF4426 domain-containing protein" evidence="1">
    <location>
        <begin position="22"/>
        <end position="145"/>
    </location>
</feature>
<name>A0A1G8H371_9VIBR</name>
<accession>A0A1G8H371</accession>
<feature type="signal peptide" evidence="1">
    <location>
        <begin position="1"/>
        <end position="21"/>
    </location>
</feature>
<dbReference type="Pfam" id="PF14467">
    <property type="entry name" value="DUF4426"/>
    <property type="match status" value="1"/>
</dbReference>
<sequence>MMKFGWITVLLAGLFSVSTHAEQYQQIKQVEAHYSAFNSSFLTPKIARSYQIKRNGYTGLLNISVLDTRAPGKPAIEAALSGSVKNLLGQTRQLAFRQVKEGDAIYYLSEFAISDEETLSFDIDLDAGIKGSGKLKFTQKFYVEE</sequence>
<dbReference type="Proteomes" id="UP000198854">
    <property type="component" value="Unassembled WGS sequence"/>
</dbReference>
<keyword evidence="4" id="KW-1185">Reference proteome</keyword>
<proteinExistence type="predicted"/>
<evidence type="ECO:0000256" key="1">
    <source>
        <dbReference type="SAM" id="SignalP"/>
    </source>
</evidence>
<organism evidence="3 4">
    <name type="scientific">Vibrio xiamenensis</name>
    <dbReference type="NCBI Taxonomy" id="861298"/>
    <lineage>
        <taxon>Bacteria</taxon>
        <taxon>Pseudomonadati</taxon>
        <taxon>Pseudomonadota</taxon>
        <taxon>Gammaproteobacteria</taxon>
        <taxon>Vibrionales</taxon>
        <taxon>Vibrionaceae</taxon>
        <taxon>Vibrio</taxon>
    </lineage>
</organism>